<organism evidence="1 2">
    <name type="scientific">Trichonephila clavata</name>
    <name type="common">Joro spider</name>
    <name type="synonym">Nephila clavata</name>
    <dbReference type="NCBI Taxonomy" id="2740835"/>
    <lineage>
        <taxon>Eukaryota</taxon>
        <taxon>Metazoa</taxon>
        <taxon>Ecdysozoa</taxon>
        <taxon>Arthropoda</taxon>
        <taxon>Chelicerata</taxon>
        <taxon>Arachnida</taxon>
        <taxon>Araneae</taxon>
        <taxon>Araneomorphae</taxon>
        <taxon>Entelegynae</taxon>
        <taxon>Araneoidea</taxon>
        <taxon>Nephilidae</taxon>
        <taxon>Trichonephila</taxon>
    </lineage>
</organism>
<evidence type="ECO:0000313" key="2">
    <source>
        <dbReference type="Proteomes" id="UP000887116"/>
    </source>
</evidence>
<dbReference type="AlphaFoldDB" id="A0A8X6GGL0"/>
<dbReference type="EMBL" id="BMAO01035483">
    <property type="protein sequence ID" value="GFR03947.1"/>
    <property type="molecule type" value="Genomic_DNA"/>
</dbReference>
<sequence length="95" mass="11516">MENVEFRGFQSESAELPWTGIPGFFRSNSKRHIYKRKLMELHSCIAMFPSYREFFRFWVISKDSTKLRFERKFFSPTEVHVGILGFENGKERFYF</sequence>
<proteinExistence type="predicted"/>
<dbReference type="Proteomes" id="UP000887116">
    <property type="component" value="Unassembled WGS sequence"/>
</dbReference>
<name>A0A8X6GGL0_TRICU</name>
<reference evidence="1" key="1">
    <citation type="submission" date="2020-07" db="EMBL/GenBank/DDBJ databases">
        <title>Multicomponent nature underlies the extraordinary mechanical properties of spider dragline silk.</title>
        <authorList>
            <person name="Kono N."/>
            <person name="Nakamura H."/>
            <person name="Mori M."/>
            <person name="Yoshida Y."/>
            <person name="Ohtoshi R."/>
            <person name="Malay A.D."/>
            <person name="Moran D.A.P."/>
            <person name="Tomita M."/>
            <person name="Numata K."/>
            <person name="Arakawa K."/>
        </authorList>
    </citation>
    <scope>NUCLEOTIDE SEQUENCE</scope>
</reference>
<evidence type="ECO:0000313" key="1">
    <source>
        <dbReference type="EMBL" id="GFR03947.1"/>
    </source>
</evidence>
<comment type="caution">
    <text evidence="1">The sequence shown here is derived from an EMBL/GenBank/DDBJ whole genome shotgun (WGS) entry which is preliminary data.</text>
</comment>
<gene>
    <name evidence="1" type="ORF">TNCT_596841</name>
</gene>
<accession>A0A8X6GGL0</accession>
<keyword evidence="2" id="KW-1185">Reference proteome</keyword>
<protein>
    <submittedName>
        <fullName evidence="1">Uncharacterized protein</fullName>
    </submittedName>
</protein>